<dbReference type="InterPro" id="IPR058248">
    <property type="entry name" value="Lxx211020-like"/>
</dbReference>
<gene>
    <name evidence="2" type="ORF">KQ910_13140</name>
</gene>
<organism evidence="2 3">
    <name type="scientific">Reyranella humidisoli</name>
    <dbReference type="NCBI Taxonomy" id="2849149"/>
    <lineage>
        <taxon>Bacteria</taxon>
        <taxon>Pseudomonadati</taxon>
        <taxon>Pseudomonadota</taxon>
        <taxon>Alphaproteobacteria</taxon>
        <taxon>Hyphomicrobiales</taxon>
        <taxon>Reyranellaceae</taxon>
        <taxon>Reyranella</taxon>
    </lineage>
</organism>
<sequence length="155" mass="16470">MTQRRLFLAALPALLFGLPAAAHDYKIGALEIEHPWTRATAPTAKTGGGFLTITNKGTTPDRLIAARSPVSLKVEVHEMKMDGSVMRMREVDGGIEIPPGATVTLKPGGYHIMFMELKAPLAQGGKAPVTLVFEKAGSIDVELKIEALGAASSKH</sequence>
<proteinExistence type="predicted"/>
<dbReference type="EMBL" id="JAHOPB010000001">
    <property type="protein sequence ID" value="MBU8874714.1"/>
    <property type="molecule type" value="Genomic_DNA"/>
</dbReference>
<feature type="signal peptide" evidence="1">
    <location>
        <begin position="1"/>
        <end position="22"/>
    </location>
</feature>
<dbReference type="PANTHER" id="PTHR36302">
    <property type="entry name" value="BLR7088 PROTEIN"/>
    <property type="match status" value="1"/>
</dbReference>
<evidence type="ECO:0000313" key="3">
    <source>
        <dbReference type="Proteomes" id="UP000727907"/>
    </source>
</evidence>
<protein>
    <submittedName>
        <fullName evidence="2">Copper chaperone PCu(A)C</fullName>
    </submittedName>
</protein>
<dbReference type="InterPro" id="IPR007410">
    <property type="entry name" value="LpqE-like"/>
</dbReference>
<dbReference type="Proteomes" id="UP000727907">
    <property type="component" value="Unassembled WGS sequence"/>
</dbReference>
<accession>A0ABS6ILB5</accession>
<comment type="caution">
    <text evidence="2">The sequence shown here is derived from an EMBL/GenBank/DDBJ whole genome shotgun (WGS) entry which is preliminary data.</text>
</comment>
<dbReference type="RefSeq" id="WP_216960704.1">
    <property type="nucleotide sequence ID" value="NZ_JAHOPB010000001.1"/>
</dbReference>
<reference evidence="2 3" key="1">
    <citation type="submission" date="2021-06" db="EMBL/GenBank/DDBJ databases">
        <authorList>
            <person name="Lee D.H."/>
        </authorList>
    </citation>
    <scope>NUCLEOTIDE SEQUENCE [LARGE SCALE GENOMIC DNA]</scope>
    <source>
        <strain evidence="2 3">MMS21-HV4-11</strain>
    </source>
</reference>
<feature type="chain" id="PRO_5045167935" evidence="1">
    <location>
        <begin position="23"/>
        <end position="155"/>
    </location>
</feature>
<keyword evidence="3" id="KW-1185">Reference proteome</keyword>
<name>A0ABS6ILB5_9HYPH</name>
<keyword evidence="1" id="KW-0732">Signal</keyword>
<dbReference type="PANTHER" id="PTHR36302:SF1">
    <property type="entry name" value="COPPER CHAPERONE PCU(A)C"/>
    <property type="match status" value="1"/>
</dbReference>
<dbReference type="Pfam" id="PF04314">
    <property type="entry name" value="PCuAC"/>
    <property type="match status" value="1"/>
</dbReference>
<evidence type="ECO:0000313" key="2">
    <source>
        <dbReference type="EMBL" id="MBU8874714.1"/>
    </source>
</evidence>
<evidence type="ECO:0000256" key="1">
    <source>
        <dbReference type="SAM" id="SignalP"/>
    </source>
</evidence>